<evidence type="ECO:0000259" key="1">
    <source>
        <dbReference type="Pfam" id="PF14065"/>
    </source>
</evidence>
<gene>
    <name evidence="2" type="ORF">MNBD_GAMMA16-1517</name>
</gene>
<reference evidence="2" key="1">
    <citation type="submission" date="2018-06" db="EMBL/GenBank/DDBJ databases">
        <authorList>
            <person name="Zhirakovskaya E."/>
        </authorList>
    </citation>
    <scope>NUCLEOTIDE SEQUENCE</scope>
</reference>
<dbReference type="InterPro" id="IPR025351">
    <property type="entry name" value="Pvc16_N"/>
</dbReference>
<name>A0A3B0YVV6_9ZZZZ</name>
<evidence type="ECO:0000313" key="2">
    <source>
        <dbReference type="EMBL" id="VAW85155.1"/>
    </source>
</evidence>
<proteinExistence type="predicted"/>
<organism evidence="2">
    <name type="scientific">hydrothermal vent metagenome</name>
    <dbReference type="NCBI Taxonomy" id="652676"/>
    <lineage>
        <taxon>unclassified sequences</taxon>
        <taxon>metagenomes</taxon>
        <taxon>ecological metagenomes</taxon>
    </lineage>
</organism>
<dbReference type="EMBL" id="UOFO01000061">
    <property type="protein sequence ID" value="VAW85155.1"/>
    <property type="molecule type" value="Genomic_DNA"/>
</dbReference>
<sequence length="192" mass="21323">MIYAAIDHIASELNQYIKRTFSLSEDMVVISNLLDQDGTVSMHANNKLVLFLVNIEKDVTAQQKTRFSGSASTRAAMTTVPLYLNLYLMVAGNFSGSHYAEGLKFVSAATSFFQRHPVLDQHNTPALDKRIEKLVLDIENMSLNDLSSLWGVLSGRYLPSVLYKVRMVTFDAGDIQYQASVLKKPSVAVGKN</sequence>
<feature type="domain" description="Pvc16 N-terminal" evidence="1">
    <location>
        <begin position="8"/>
        <end position="180"/>
    </location>
</feature>
<protein>
    <recommendedName>
        <fullName evidence="1">Pvc16 N-terminal domain-containing protein</fullName>
    </recommendedName>
</protein>
<dbReference type="AlphaFoldDB" id="A0A3B0YVV6"/>
<dbReference type="Pfam" id="PF14065">
    <property type="entry name" value="Pvc16_N"/>
    <property type="match status" value="1"/>
</dbReference>
<accession>A0A3B0YVV6</accession>